<evidence type="ECO:0008006" key="4">
    <source>
        <dbReference type="Google" id="ProtNLM"/>
    </source>
</evidence>
<name>A0A517ZLG8_9PLAN</name>
<keyword evidence="1" id="KW-1133">Transmembrane helix</keyword>
<protein>
    <recommendedName>
        <fullName evidence="4">RanBP2-type domain-containing protein</fullName>
    </recommendedName>
</protein>
<feature type="transmembrane region" description="Helical" evidence="1">
    <location>
        <begin position="94"/>
        <end position="113"/>
    </location>
</feature>
<evidence type="ECO:0000256" key="1">
    <source>
        <dbReference type="SAM" id="Phobius"/>
    </source>
</evidence>
<proteinExistence type="predicted"/>
<feature type="transmembrane region" description="Helical" evidence="1">
    <location>
        <begin position="56"/>
        <end position="74"/>
    </location>
</feature>
<keyword evidence="3" id="KW-1185">Reference proteome</keyword>
<sequence length="207" mass="23070">MWSCPQCAESIESEWEICWCCGTSRDGTIDPDFQCSVQRDDAPSAVRPSPTWPSQAFLVFSLALSAVIGAAYPFVFHRVPGGAFNAPAEMETSFGFAVLLFSIGSGPWLFWTVTFLNKLLSGSEPANNGFFDRYFFRFFYEPLACLRFGMWSNAMASTFTLFADAVALEWPSLLVIGLWTTVPSIWLTIRYVESQRPVKPPHTSSVA</sequence>
<dbReference type="AlphaFoldDB" id="A0A517ZLG8"/>
<reference evidence="2 3" key="1">
    <citation type="submission" date="2019-02" db="EMBL/GenBank/DDBJ databases">
        <title>Deep-cultivation of Planctomycetes and their phenomic and genomic characterization uncovers novel biology.</title>
        <authorList>
            <person name="Wiegand S."/>
            <person name="Jogler M."/>
            <person name="Boedeker C."/>
            <person name="Pinto D."/>
            <person name="Vollmers J."/>
            <person name="Rivas-Marin E."/>
            <person name="Kohn T."/>
            <person name="Peeters S.H."/>
            <person name="Heuer A."/>
            <person name="Rast P."/>
            <person name="Oberbeckmann S."/>
            <person name="Bunk B."/>
            <person name="Jeske O."/>
            <person name="Meyerdierks A."/>
            <person name="Storesund J.E."/>
            <person name="Kallscheuer N."/>
            <person name="Luecker S."/>
            <person name="Lage O.M."/>
            <person name="Pohl T."/>
            <person name="Merkel B.J."/>
            <person name="Hornburger P."/>
            <person name="Mueller R.-W."/>
            <person name="Bruemmer F."/>
            <person name="Labrenz M."/>
            <person name="Spormann A.M."/>
            <person name="Op den Camp H."/>
            <person name="Overmann J."/>
            <person name="Amann R."/>
            <person name="Jetten M.S.M."/>
            <person name="Mascher T."/>
            <person name="Medema M.H."/>
            <person name="Devos D.P."/>
            <person name="Kaster A.-K."/>
            <person name="Ovreas L."/>
            <person name="Rohde M."/>
            <person name="Galperin M.Y."/>
            <person name="Jogler C."/>
        </authorList>
    </citation>
    <scope>NUCLEOTIDE SEQUENCE [LARGE SCALE GENOMIC DNA]</scope>
    <source>
        <strain evidence="2 3">Mal52</strain>
    </source>
</reference>
<evidence type="ECO:0000313" key="2">
    <source>
        <dbReference type="EMBL" id="QDU43331.1"/>
    </source>
</evidence>
<dbReference type="Proteomes" id="UP000319383">
    <property type="component" value="Chromosome"/>
</dbReference>
<feature type="transmembrane region" description="Helical" evidence="1">
    <location>
        <begin position="170"/>
        <end position="189"/>
    </location>
</feature>
<evidence type="ECO:0000313" key="3">
    <source>
        <dbReference type="Proteomes" id="UP000319383"/>
    </source>
</evidence>
<gene>
    <name evidence="2" type="ORF">Mal52_18030</name>
</gene>
<organism evidence="2 3">
    <name type="scientific">Symmachiella dynata</name>
    <dbReference type="NCBI Taxonomy" id="2527995"/>
    <lineage>
        <taxon>Bacteria</taxon>
        <taxon>Pseudomonadati</taxon>
        <taxon>Planctomycetota</taxon>
        <taxon>Planctomycetia</taxon>
        <taxon>Planctomycetales</taxon>
        <taxon>Planctomycetaceae</taxon>
        <taxon>Symmachiella</taxon>
    </lineage>
</organism>
<dbReference type="KEGG" id="sdyn:Mal52_18030"/>
<keyword evidence="1" id="KW-0812">Transmembrane</keyword>
<feature type="transmembrane region" description="Helical" evidence="1">
    <location>
        <begin position="134"/>
        <end position="150"/>
    </location>
</feature>
<keyword evidence="1" id="KW-0472">Membrane</keyword>
<accession>A0A517ZLG8</accession>
<dbReference type="EMBL" id="CP036276">
    <property type="protein sequence ID" value="QDU43331.1"/>
    <property type="molecule type" value="Genomic_DNA"/>
</dbReference>